<comment type="caution">
    <text evidence="1">The sequence shown here is derived from an EMBL/GenBank/DDBJ whole genome shotgun (WGS) entry which is preliminary data.</text>
</comment>
<name>A0A139PQ38_STROR</name>
<proteinExistence type="predicted"/>
<accession>A0A139PQ38</accession>
<gene>
    <name evidence="1" type="ORF">SORDD21_00412</name>
</gene>
<organism evidence="1 2">
    <name type="scientific">Streptococcus oralis</name>
    <dbReference type="NCBI Taxonomy" id="1303"/>
    <lineage>
        <taxon>Bacteria</taxon>
        <taxon>Bacillati</taxon>
        <taxon>Bacillota</taxon>
        <taxon>Bacilli</taxon>
        <taxon>Lactobacillales</taxon>
        <taxon>Streptococcaceae</taxon>
        <taxon>Streptococcus</taxon>
    </lineage>
</organism>
<dbReference type="AlphaFoldDB" id="A0A139PQ38"/>
<dbReference type="EMBL" id="LQZP01000115">
    <property type="protein sequence ID" value="KXT92435.1"/>
    <property type="molecule type" value="Genomic_DNA"/>
</dbReference>
<evidence type="ECO:0000313" key="2">
    <source>
        <dbReference type="Proteomes" id="UP000070053"/>
    </source>
</evidence>
<dbReference type="Proteomes" id="UP000070053">
    <property type="component" value="Unassembled WGS sequence"/>
</dbReference>
<sequence>MICKHSCCRDLDHDTNLDIVRNCNTFSKKVCFFFVKDCFRCTEFFQERNHWEHDTQLTVYRRTKKGTDLRAEHSISSLRDRDTKGTESKEWVHFVRHIEVRKFLISTDIHCTNDNWFTVHSFKHCLVCFVLLVFCWEVLRIHVQEFCTVKSNSLSTVVIDTFNVFWSTDVGSQFKVFTISSYCFSVFQERPFSFLFRISFTSSLEFCCLLISRVDNNLTSDTVNGKNVTVFNDFSDVVCTQYSSNFKCTCHDS</sequence>
<reference evidence="1 2" key="1">
    <citation type="submission" date="2016-01" db="EMBL/GenBank/DDBJ databases">
        <title>Highly variable Streptococcus oralis are common among viridans streptococci isolated from primates.</title>
        <authorList>
            <person name="Denapaite D."/>
            <person name="Rieger M."/>
            <person name="Koendgen S."/>
            <person name="Brueckner R."/>
            <person name="Ochigava I."/>
            <person name="Kappeler P."/>
            <person name="Maetz-Rensing K."/>
            <person name="Leendertz F."/>
            <person name="Hakenbeck R."/>
        </authorList>
    </citation>
    <scope>NUCLEOTIDE SEQUENCE [LARGE SCALE GENOMIC DNA]</scope>
    <source>
        <strain evidence="1 2">DD21</strain>
    </source>
</reference>
<protein>
    <submittedName>
        <fullName evidence="1">Uncharacterized protein</fullName>
    </submittedName>
</protein>
<evidence type="ECO:0000313" key="1">
    <source>
        <dbReference type="EMBL" id="KXT92435.1"/>
    </source>
</evidence>